<feature type="region of interest" description="Disordered" evidence="1">
    <location>
        <begin position="346"/>
        <end position="378"/>
    </location>
</feature>
<dbReference type="Proteomes" id="UP000521872">
    <property type="component" value="Unassembled WGS sequence"/>
</dbReference>
<evidence type="ECO:0000313" key="3">
    <source>
        <dbReference type="Proteomes" id="UP000521872"/>
    </source>
</evidence>
<evidence type="ECO:0000313" key="2">
    <source>
        <dbReference type="EMBL" id="KAF4612415.1"/>
    </source>
</evidence>
<comment type="caution">
    <text evidence="2">The sequence shown here is derived from an EMBL/GenBank/DDBJ whole genome shotgun (WGS) entry which is preliminary data.</text>
</comment>
<dbReference type="AlphaFoldDB" id="A0A8H4QKI4"/>
<feature type="compositionally biased region" description="Polar residues" evidence="1">
    <location>
        <begin position="351"/>
        <end position="361"/>
    </location>
</feature>
<accession>A0A8H4QKI4</accession>
<reference evidence="2 3" key="1">
    <citation type="submission" date="2019-12" db="EMBL/GenBank/DDBJ databases">
        <authorList>
            <person name="Floudas D."/>
            <person name="Bentzer J."/>
            <person name="Ahren D."/>
            <person name="Johansson T."/>
            <person name="Persson P."/>
            <person name="Tunlid A."/>
        </authorList>
    </citation>
    <scope>NUCLEOTIDE SEQUENCE [LARGE SCALE GENOMIC DNA]</scope>
    <source>
        <strain evidence="2 3">CBS 102.39</strain>
    </source>
</reference>
<organism evidence="2 3">
    <name type="scientific">Agrocybe pediades</name>
    <dbReference type="NCBI Taxonomy" id="84607"/>
    <lineage>
        <taxon>Eukaryota</taxon>
        <taxon>Fungi</taxon>
        <taxon>Dikarya</taxon>
        <taxon>Basidiomycota</taxon>
        <taxon>Agaricomycotina</taxon>
        <taxon>Agaricomycetes</taxon>
        <taxon>Agaricomycetidae</taxon>
        <taxon>Agaricales</taxon>
        <taxon>Agaricineae</taxon>
        <taxon>Strophariaceae</taxon>
        <taxon>Agrocybe</taxon>
    </lineage>
</organism>
<sequence length="424" mass="46308">MPAGPASPTFFKFLRDRGIATPLLHTIPQSTPAGSVLVYSLYFLMSLYSYVPGTWSSKQYDILRPAPHPLSEKFATSNSRSKFRHIPGDIWRHALCTSVFSDLAGTAECSSAGGVPVSAFPGSQRSRTWKRFTRLDHAGLSGVLFYEIRSLHDHELPGPSSLGVVERHNLKPLTMEEVFGDLDDPSDSSMCIDDLLDSIHAKVVFFPAYACTSFIAGQAMHSFLLDIPHLRPQPAEGGFRVPILGEDYSTKSIDSLERNPLRSITNSSTKKREMVPKDRFAGEPTGSRRLSDQHKQFYSGDTENFFFSLEAHDGLASLAVRCSSLPETSDISGDGSQAARKRFSDCDDVDMNSNTTASTIDSGVIGTPPQSTSGVFSDLDRNSKATRLSLGVPGFPSLSSADLCSLLEFNSPVLDGHDWQVEDV</sequence>
<dbReference type="EMBL" id="JAACJL010000057">
    <property type="protein sequence ID" value="KAF4612415.1"/>
    <property type="molecule type" value="Genomic_DNA"/>
</dbReference>
<proteinExistence type="predicted"/>
<name>A0A8H4QKI4_9AGAR</name>
<gene>
    <name evidence="2" type="ORF">D9613_004591</name>
</gene>
<protein>
    <submittedName>
        <fullName evidence="2">Uncharacterized protein</fullName>
    </submittedName>
</protein>
<keyword evidence="3" id="KW-1185">Reference proteome</keyword>
<evidence type="ECO:0000256" key="1">
    <source>
        <dbReference type="SAM" id="MobiDB-lite"/>
    </source>
</evidence>